<dbReference type="PANTHER" id="PTHR22916:SF3">
    <property type="entry name" value="UDP-GLCNAC:BETAGAL BETA-1,3-N-ACETYLGLUCOSAMINYLTRANSFERASE-LIKE PROTEIN 1"/>
    <property type="match status" value="1"/>
</dbReference>
<dbReference type="AlphaFoldDB" id="A0A839QK69"/>
<dbReference type="Pfam" id="PF00535">
    <property type="entry name" value="Glycos_transf_2"/>
    <property type="match status" value="1"/>
</dbReference>
<dbReference type="CDD" id="cd00761">
    <property type="entry name" value="Glyco_tranf_GTA_type"/>
    <property type="match status" value="1"/>
</dbReference>
<evidence type="ECO:0000313" key="2">
    <source>
        <dbReference type="EMBL" id="MBB2995993.1"/>
    </source>
</evidence>
<dbReference type="RefSeq" id="WP_183511181.1">
    <property type="nucleotide sequence ID" value="NZ_BAABGK010000042.1"/>
</dbReference>
<keyword evidence="2" id="KW-0808">Transferase</keyword>
<accession>A0A839QK69</accession>
<proteinExistence type="predicted"/>
<name>A0A839QK69_9MICC</name>
<reference evidence="2 3" key="1">
    <citation type="submission" date="2020-08" db="EMBL/GenBank/DDBJ databases">
        <title>Sequencing the genomes of 1000 actinobacteria strains.</title>
        <authorList>
            <person name="Klenk H.-P."/>
        </authorList>
    </citation>
    <scope>NUCLEOTIDE SEQUENCE [LARGE SCALE GENOMIC DNA]</scope>
    <source>
        <strain evidence="2 3">DSM 22826</strain>
    </source>
</reference>
<dbReference type="EMBL" id="JACHVS010000001">
    <property type="protein sequence ID" value="MBB2995993.1"/>
    <property type="molecule type" value="Genomic_DNA"/>
</dbReference>
<dbReference type="InterPro" id="IPR029044">
    <property type="entry name" value="Nucleotide-diphossugar_trans"/>
</dbReference>
<comment type="caution">
    <text evidence="2">The sequence shown here is derived from an EMBL/GenBank/DDBJ whole genome shotgun (WGS) entry which is preliminary data.</text>
</comment>
<protein>
    <submittedName>
        <fullName evidence="2">Glycosyltransferase involved in cell wall biosynthesis</fullName>
    </submittedName>
</protein>
<keyword evidence="3" id="KW-1185">Reference proteome</keyword>
<dbReference type="SUPFAM" id="SSF53448">
    <property type="entry name" value="Nucleotide-diphospho-sugar transferases"/>
    <property type="match status" value="1"/>
</dbReference>
<dbReference type="InterPro" id="IPR001173">
    <property type="entry name" value="Glyco_trans_2-like"/>
</dbReference>
<sequence>MTEQMSGPIRSVVSSPEPALVSVVIATHNRPELLRLAIAGVMDQDYAGPIECIVVFDKTEPDQTLEVSGDRRRLRVVSNRRTPGLAGARNSGIVESAGEYVAFCDDDDIWMPTKLSVQVGLLSVGSALTAVSGIVIDYGKHSTVRVPKSDDLTLKNLVRRRVMEAHPSSVIVKRDALMGPIGLMDEDLPGSYGEDFDWILRAVQIGSIAVATEPLVRVRWGGSQFSQRWDIIIDAIDYGLEKHAVLSLDPKGHARLLGRRSFAAAAMGRRKEALHGAIQTLRLSVLERRAYLAVAVALHLVSAARLLRWAHQRGRGI</sequence>
<evidence type="ECO:0000259" key="1">
    <source>
        <dbReference type="Pfam" id="PF00535"/>
    </source>
</evidence>
<feature type="domain" description="Glycosyltransferase 2-like" evidence="1">
    <location>
        <begin position="22"/>
        <end position="176"/>
    </location>
</feature>
<dbReference type="GO" id="GO:0016758">
    <property type="term" value="F:hexosyltransferase activity"/>
    <property type="evidence" value="ECO:0007669"/>
    <property type="project" value="UniProtKB-ARBA"/>
</dbReference>
<dbReference type="Proteomes" id="UP000523000">
    <property type="component" value="Unassembled WGS sequence"/>
</dbReference>
<gene>
    <name evidence="2" type="ORF">E9229_002184</name>
</gene>
<dbReference type="Gene3D" id="3.90.550.10">
    <property type="entry name" value="Spore Coat Polysaccharide Biosynthesis Protein SpsA, Chain A"/>
    <property type="match status" value="1"/>
</dbReference>
<dbReference type="PANTHER" id="PTHR22916">
    <property type="entry name" value="GLYCOSYLTRANSFERASE"/>
    <property type="match status" value="1"/>
</dbReference>
<organism evidence="2 3">
    <name type="scientific">Paeniglutamicibacter cryotolerans</name>
    <dbReference type="NCBI Taxonomy" id="670079"/>
    <lineage>
        <taxon>Bacteria</taxon>
        <taxon>Bacillati</taxon>
        <taxon>Actinomycetota</taxon>
        <taxon>Actinomycetes</taxon>
        <taxon>Micrococcales</taxon>
        <taxon>Micrococcaceae</taxon>
        <taxon>Paeniglutamicibacter</taxon>
    </lineage>
</organism>
<evidence type="ECO:0000313" key="3">
    <source>
        <dbReference type="Proteomes" id="UP000523000"/>
    </source>
</evidence>